<evidence type="ECO:0000313" key="1">
    <source>
        <dbReference type="EMBL" id="KKQ34705.1"/>
    </source>
</evidence>
<accession>A0A0G0H860</accession>
<dbReference type="AlphaFoldDB" id="A0A0G0H860"/>
<evidence type="ECO:0008006" key="3">
    <source>
        <dbReference type="Google" id="ProtNLM"/>
    </source>
</evidence>
<organism evidence="1 2">
    <name type="scientific">Candidatus Nomurabacteria bacterium GW2011_GWB1_37_5</name>
    <dbReference type="NCBI Taxonomy" id="1618742"/>
    <lineage>
        <taxon>Bacteria</taxon>
        <taxon>Candidatus Nomuraibacteriota</taxon>
    </lineage>
</organism>
<gene>
    <name evidence="1" type="ORF">US50_C0039G0001</name>
</gene>
<dbReference type="Proteomes" id="UP000033876">
    <property type="component" value="Unassembled WGS sequence"/>
</dbReference>
<proteinExistence type="predicted"/>
<evidence type="ECO:0000313" key="2">
    <source>
        <dbReference type="Proteomes" id="UP000033876"/>
    </source>
</evidence>
<dbReference type="SUPFAM" id="SSF56112">
    <property type="entry name" value="Protein kinase-like (PK-like)"/>
    <property type="match status" value="1"/>
</dbReference>
<sequence>MKITVKNQTIETGKLVLIGSGGEADIYRLDPSTALGTSSHALALKIFKDRNHPDYTGNPSTQMGAEFRLKEHQQKLPAFPRNLPANVVTPEALAYDCKGIIRGYLMSLVSSPKTLWSYSQPGAYIRGKDEVKISAVFSEMHKVTEEIHKRQVVIGDFNDLNVLIDGLFKVWFIDADSYQFGKFYSKTFDERFVDPKLCIIATPKTHPDICADGKSHILMAKPYSTLSDWYSFAIHFMQTLLSVGPYGGVYSPQNKKAIVPPQLRPMHRISLFKPEVIYPKKARPLEYLPDDLTQYFYEVFVKDLRGIFPVHLIQNLRFTACSSCGTVHAKAVCPGCQKHSAQPVTAIVHGKLNATRLFKTNGLVVTACFTSGKLYFIYHDGSSYRMEDKREILAAAYDNRHEFKIGDKTLAYKNGSVLTVVRGYGNSKIYPVDDTHQGNTFSLSGEKPVWVSEGSINTEETIVGERIEKKIADVISGNTAIWTGESYGFGRYRAGELMRHFIFSLKNKGLYD</sequence>
<dbReference type="EMBL" id="LBTF01000039">
    <property type="protein sequence ID" value="KKQ34705.1"/>
    <property type="molecule type" value="Genomic_DNA"/>
</dbReference>
<comment type="caution">
    <text evidence="1">The sequence shown here is derived from an EMBL/GenBank/DDBJ whole genome shotgun (WGS) entry which is preliminary data.</text>
</comment>
<dbReference type="InterPro" id="IPR011009">
    <property type="entry name" value="Kinase-like_dom_sf"/>
</dbReference>
<name>A0A0G0H860_9BACT</name>
<protein>
    <recommendedName>
        <fullName evidence="3">Protein kinase domain-containing protein</fullName>
    </recommendedName>
</protein>
<reference evidence="1 2" key="1">
    <citation type="journal article" date="2015" name="Nature">
        <title>rRNA introns, odd ribosomes, and small enigmatic genomes across a large radiation of phyla.</title>
        <authorList>
            <person name="Brown C.T."/>
            <person name="Hug L.A."/>
            <person name="Thomas B.C."/>
            <person name="Sharon I."/>
            <person name="Castelle C.J."/>
            <person name="Singh A."/>
            <person name="Wilkins M.J."/>
            <person name="Williams K.H."/>
            <person name="Banfield J.F."/>
        </authorList>
    </citation>
    <scope>NUCLEOTIDE SEQUENCE [LARGE SCALE GENOMIC DNA]</scope>
</reference>
<feature type="non-terminal residue" evidence="1">
    <location>
        <position position="512"/>
    </location>
</feature>